<dbReference type="PANTHER" id="PTHR34406:SF1">
    <property type="entry name" value="PROTEIN YCEI"/>
    <property type="match status" value="1"/>
</dbReference>
<dbReference type="InterPro" id="IPR007372">
    <property type="entry name" value="Lipid/polyisoprenoid-bd_YceI"/>
</dbReference>
<organism evidence="2 3">
    <name type="scientific">Dyadobacter koreensis</name>
    <dbReference type="NCBI Taxonomy" id="408657"/>
    <lineage>
        <taxon>Bacteria</taxon>
        <taxon>Pseudomonadati</taxon>
        <taxon>Bacteroidota</taxon>
        <taxon>Cytophagia</taxon>
        <taxon>Cytophagales</taxon>
        <taxon>Spirosomataceae</taxon>
        <taxon>Dyadobacter</taxon>
    </lineage>
</organism>
<proteinExistence type="predicted"/>
<dbReference type="Pfam" id="PF04264">
    <property type="entry name" value="YceI"/>
    <property type="match status" value="1"/>
</dbReference>
<sequence>MKSNWIIDLPHSNLSFNIKYLNINVVTGFLKSFKLNLQTTGDGFGAVTNLLLTADIASVTTNHEARDKHLRSMEFFDAENHPDLKFEGISFEKQGLVPPSILSVYRKDYKLRGNLTIKGISRTVVLDGEFGGLATDTTGQKRAGFTLRGKISRKEFGLTWNEVTNSGKFILADQVDILGDLQLIKLM</sequence>
<dbReference type="SUPFAM" id="SSF101874">
    <property type="entry name" value="YceI-like"/>
    <property type="match status" value="1"/>
</dbReference>
<name>A0A1H7A9D2_9BACT</name>
<evidence type="ECO:0000259" key="1">
    <source>
        <dbReference type="SMART" id="SM00867"/>
    </source>
</evidence>
<dbReference type="OrthoDB" id="9811006at2"/>
<dbReference type="Proteomes" id="UP000199532">
    <property type="component" value="Unassembled WGS sequence"/>
</dbReference>
<protein>
    <submittedName>
        <fullName evidence="2">Polyisoprenoid-binding protein YceI</fullName>
    </submittedName>
</protein>
<dbReference type="EMBL" id="FNXY01000010">
    <property type="protein sequence ID" value="SEJ61094.1"/>
    <property type="molecule type" value="Genomic_DNA"/>
</dbReference>
<dbReference type="InterPro" id="IPR036761">
    <property type="entry name" value="TTHA0802/YceI-like_sf"/>
</dbReference>
<dbReference type="Gene3D" id="2.40.128.110">
    <property type="entry name" value="Lipid/polyisoprenoid-binding, YceI-like"/>
    <property type="match status" value="1"/>
</dbReference>
<feature type="domain" description="Lipid/polyisoprenoid-binding YceI-like" evidence="1">
    <location>
        <begin position="4"/>
        <end position="184"/>
    </location>
</feature>
<accession>A0A1H7A9D2</accession>
<evidence type="ECO:0000313" key="3">
    <source>
        <dbReference type="Proteomes" id="UP000199532"/>
    </source>
</evidence>
<dbReference type="SMART" id="SM00867">
    <property type="entry name" value="YceI"/>
    <property type="match status" value="1"/>
</dbReference>
<dbReference type="PANTHER" id="PTHR34406">
    <property type="entry name" value="PROTEIN YCEI"/>
    <property type="match status" value="1"/>
</dbReference>
<gene>
    <name evidence="2" type="ORF">SAMN04487995_5460</name>
</gene>
<dbReference type="RefSeq" id="WP_090340884.1">
    <property type="nucleotide sequence ID" value="NZ_FNXY01000010.1"/>
</dbReference>
<dbReference type="AlphaFoldDB" id="A0A1H7A9D2"/>
<dbReference type="STRING" id="408657.SAMN04487995_5460"/>
<keyword evidence="3" id="KW-1185">Reference proteome</keyword>
<evidence type="ECO:0000313" key="2">
    <source>
        <dbReference type="EMBL" id="SEJ61094.1"/>
    </source>
</evidence>
<reference evidence="2 3" key="1">
    <citation type="submission" date="2016-10" db="EMBL/GenBank/DDBJ databases">
        <authorList>
            <person name="de Groot N.N."/>
        </authorList>
    </citation>
    <scope>NUCLEOTIDE SEQUENCE [LARGE SCALE GENOMIC DNA]</scope>
    <source>
        <strain evidence="2 3">DSM 19938</strain>
    </source>
</reference>